<dbReference type="PANTHER" id="PTHR43712:SF2">
    <property type="entry name" value="O-METHYLTRANSFERASE CICE"/>
    <property type="match status" value="1"/>
</dbReference>
<accession>A0A6L9MCQ6</accession>
<evidence type="ECO:0000313" key="7">
    <source>
        <dbReference type="Proteomes" id="UP000476332"/>
    </source>
</evidence>
<dbReference type="AlphaFoldDB" id="A0A6L9MCQ6"/>
<dbReference type="Gene3D" id="3.40.50.150">
    <property type="entry name" value="Vaccinia Virus protein VP39"/>
    <property type="match status" value="1"/>
</dbReference>
<comment type="caution">
    <text evidence="6">The sequence shown here is derived from an EMBL/GenBank/DDBJ whole genome shotgun (WGS) entry which is preliminary data.</text>
</comment>
<organism evidence="6 7">
    <name type="scientific">Aurantimonas aggregata</name>
    <dbReference type="NCBI Taxonomy" id="2047720"/>
    <lineage>
        <taxon>Bacteria</taxon>
        <taxon>Pseudomonadati</taxon>
        <taxon>Pseudomonadota</taxon>
        <taxon>Alphaproteobacteria</taxon>
        <taxon>Hyphomicrobiales</taxon>
        <taxon>Aurantimonadaceae</taxon>
        <taxon>Aurantimonas</taxon>
    </lineage>
</organism>
<dbReference type="SUPFAM" id="SSF53335">
    <property type="entry name" value="S-adenosyl-L-methionine-dependent methyltransferases"/>
    <property type="match status" value="1"/>
</dbReference>
<sequence>MMGPIPSRRCAVQRPHRDRGRASTTARDRDRRRGGRPSLPGCLGVRRCLAAGPDAGAARGARHRRPGRPRDRRREGYRGGDSPCPGSPCHPAADDFGTRRRAGAGCIAGRCAAGRAAAAKRQRHRRGRARGRAAVRPSRRRGGGAAARRPAGAPRQPGPPRSRAPPVRPLGRGDTNAAPGPRRRHEGGRPATRAPRVLDVGGGSGRFLTAFAARHPDAELHLFDLPAVAAVARQRLPGSRNGRRIAVHEGDFFTDPLPQDYDLATLVRIVHDHDDESVVPLLTRLREGLRPGGVVMIAEPMSGDRHSGPVADAYFGFYLRAMGSGRPRTPDEIAGLMKRAGLTRAREIPTSLPVATKIVAAEIPRRSVAFS</sequence>
<proteinExistence type="predicted"/>
<feature type="region of interest" description="Disordered" evidence="4">
    <location>
        <begin position="1"/>
        <end position="89"/>
    </location>
</feature>
<feature type="compositionally biased region" description="Pro residues" evidence="4">
    <location>
        <begin position="156"/>
        <end position="168"/>
    </location>
</feature>
<dbReference type="CDD" id="cd02440">
    <property type="entry name" value="AdoMet_MTases"/>
    <property type="match status" value="1"/>
</dbReference>
<feature type="compositionally biased region" description="Low complexity" evidence="4">
    <location>
        <begin position="146"/>
        <end position="155"/>
    </location>
</feature>
<dbReference type="PANTHER" id="PTHR43712">
    <property type="entry name" value="PUTATIVE (AFU_ORTHOLOGUE AFUA_4G14580)-RELATED"/>
    <property type="match status" value="1"/>
</dbReference>
<dbReference type="GO" id="GO:0008171">
    <property type="term" value="F:O-methyltransferase activity"/>
    <property type="evidence" value="ECO:0007669"/>
    <property type="project" value="InterPro"/>
</dbReference>
<evidence type="ECO:0000256" key="4">
    <source>
        <dbReference type="SAM" id="MobiDB-lite"/>
    </source>
</evidence>
<dbReference type="PROSITE" id="PS51683">
    <property type="entry name" value="SAM_OMT_II"/>
    <property type="match status" value="1"/>
</dbReference>
<keyword evidence="2 6" id="KW-0808">Transferase</keyword>
<feature type="domain" description="O-methyltransferase C-terminal" evidence="5">
    <location>
        <begin position="195"/>
        <end position="342"/>
    </location>
</feature>
<dbReference type="InterPro" id="IPR016461">
    <property type="entry name" value="COMT-like"/>
</dbReference>
<keyword evidence="1 6" id="KW-0489">Methyltransferase</keyword>
<evidence type="ECO:0000256" key="1">
    <source>
        <dbReference type="ARBA" id="ARBA00022603"/>
    </source>
</evidence>
<keyword evidence="7" id="KW-1185">Reference proteome</keyword>
<keyword evidence="3" id="KW-0949">S-adenosyl-L-methionine</keyword>
<feature type="compositionally biased region" description="Basic and acidic residues" evidence="4">
    <location>
        <begin position="68"/>
        <end position="78"/>
    </location>
</feature>
<evidence type="ECO:0000256" key="3">
    <source>
        <dbReference type="ARBA" id="ARBA00022691"/>
    </source>
</evidence>
<dbReference type="Pfam" id="PF00891">
    <property type="entry name" value="Methyltransf_2"/>
    <property type="match status" value="1"/>
</dbReference>
<name>A0A6L9MCQ6_9HYPH</name>
<dbReference type="EMBL" id="JAAAMJ010000001">
    <property type="protein sequence ID" value="NDV85272.1"/>
    <property type="molecule type" value="Genomic_DNA"/>
</dbReference>
<protein>
    <submittedName>
        <fullName evidence="6">Methyltransferase</fullName>
    </submittedName>
</protein>
<dbReference type="InterPro" id="IPR029063">
    <property type="entry name" value="SAM-dependent_MTases_sf"/>
</dbReference>
<feature type="region of interest" description="Disordered" evidence="4">
    <location>
        <begin position="117"/>
        <end position="200"/>
    </location>
</feature>
<reference evidence="6 7" key="1">
    <citation type="submission" date="2020-01" db="EMBL/GenBank/DDBJ databases">
        <title>Genomes of bacteria type strains.</title>
        <authorList>
            <person name="Chen J."/>
            <person name="Zhu S."/>
            <person name="Chen J."/>
        </authorList>
    </citation>
    <scope>NUCLEOTIDE SEQUENCE [LARGE SCALE GENOMIC DNA]</scope>
    <source>
        <strain evidence="6 7">KCTC 52919</strain>
    </source>
</reference>
<dbReference type="InterPro" id="IPR001077">
    <property type="entry name" value="COMT_C"/>
</dbReference>
<evidence type="ECO:0000259" key="5">
    <source>
        <dbReference type="Pfam" id="PF00891"/>
    </source>
</evidence>
<feature type="compositionally biased region" description="Low complexity" evidence="4">
    <location>
        <begin position="50"/>
        <end position="59"/>
    </location>
</feature>
<evidence type="ECO:0000256" key="2">
    <source>
        <dbReference type="ARBA" id="ARBA00022679"/>
    </source>
</evidence>
<dbReference type="Proteomes" id="UP000476332">
    <property type="component" value="Unassembled WGS sequence"/>
</dbReference>
<feature type="compositionally biased region" description="Basic residues" evidence="4">
    <location>
        <begin position="118"/>
        <end position="142"/>
    </location>
</feature>
<gene>
    <name evidence="6" type="ORF">GTW51_01000</name>
</gene>
<evidence type="ECO:0000313" key="6">
    <source>
        <dbReference type="EMBL" id="NDV85272.1"/>
    </source>
</evidence>
<dbReference type="GO" id="GO:0032259">
    <property type="term" value="P:methylation"/>
    <property type="evidence" value="ECO:0007669"/>
    <property type="project" value="UniProtKB-KW"/>
</dbReference>